<evidence type="ECO:0000313" key="3">
    <source>
        <dbReference type="EMBL" id="CRY66583.1"/>
    </source>
</evidence>
<dbReference type="Proteomes" id="UP000044625">
    <property type="component" value="Unassembled WGS sequence"/>
</dbReference>
<evidence type="ECO:0000256" key="1">
    <source>
        <dbReference type="SAM" id="Phobius"/>
    </source>
</evidence>
<sequence length="69" mass="7756">MGTPPSLAGGHDVVGFGLGNTATSVITLIFHLCSETFRWRSQFHQIGFAFCCRFSKLLISETFRCWSRK</sequence>
<evidence type="ECO:0000313" key="2">
    <source>
        <dbReference type="EMBL" id="CNI57267.1"/>
    </source>
</evidence>
<reference evidence="5" key="3">
    <citation type="submission" date="2015-03" db="EMBL/GenBank/DDBJ databases">
        <authorList>
            <consortium name="Pathogen Informatics"/>
        </authorList>
    </citation>
    <scope>NUCLEOTIDE SEQUENCE [LARGE SCALE GENOMIC DNA]</scope>
    <source>
        <strain evidence="5">A125KOH2</strain>
    </source>
</reference>
<reference evidence="2" key="1">
    <citation type="submission" date="2015-03" db="EMBL/GenBank/DDBJ databases">
        <authorList>
            <person name="Murphy D."/>
        </authorList>
    </citation>
    <scope>NUCLEOTIDE SEQUENCE [LARGE SCALE GENOMIC DNA]</scope>
    <source>
        <strain evidence="2">A125KOH2</strain>
    </source>
</reference>
<proteinExistence type="predicted"/>
<keyword evidence="1" id="KW-0812">Transmembrane</keyword>
<feature type="transmembrane region" description="Helical" evidence="1">
    <location>
        <begin position="13"/>
        <end position="33"/>
    </location>
</feature>
<reference evidence="3 4" key="2">
    <citation type="submission" date="2015-03" db="EMBL/GenBank/DDBJ databases">
        <authorList>
            <consortium name="Pathogen Informatics"/>
            <person name="Murphy D."/>
        </authorList>
    </citation>
    <scope>NUCLEOTIDE SEQUENCE [LARGE SCALE GENOMIC DNA]</scope>
    <source>
        <strain evidence="3">Type strain: CIP110230</strain>
        <strain evidence="4">type strain: CIP110230</strain>
    </source>
</reference>
<dbReference type="STRING" id="1288385.ERS137968_01905"/>
<dbReference type="AlphaFoldDB" id="A0A0T9REW5"/>
<gene>
    <name evidence="2" type="ORF">ERS008529_04391</name>
    <name evidence="3" type="ORF">ERS137968_01905</name>
</gene>
<evidence type="ECO:0000313" key="4">
    <source>
        <dbReference type="Proteomes" id="UP000044625"/>
    </source>
</evidence>
<evidence type="ECO:0000313" key="5">
    <source>
        <dbReference type="Proteomes" id="UP000045840"/>
    </source>
</evidence>
<organism evidence="2 5">
    <name type="scientific">Yersinia pekkanenii</name>
    <dbReference type="NCBI Taxonomy" id="1288385"/>
    <lineage>
        <taxon>Bacteria</taxon>
        <taxon>Pseudomonadati</taxon>
        <taxon>Pseudomonadota</taxon>
        <taxon>Gammaproteobacteria</taxon>
        <taxon>Enterobacterales</taxon>
        <taxon>Yersiniaceae</taxon>
        <taxon>Yersinia</taxon>
    </lineage>
</organism>
<keyword evidence="1" id="KW-1133">Transmembrane helix</keyword>
<keyword evidence="4" id="KW-1185">Reference proteome</keyword>
<dbReference type="Proteomes" id="UP000045840">
    <property type="component" value="Unassembled WGS sequence"/>
</dbReference>
<keyword evidence="1" id="KW-0472">Membrane</keyword>
<accession>A0A0T9REW5</accession>
<name>A0A0T9REW5_9GAMM</name>
<protein>
    <submittedName>
        <fullName evidence="2">Uncharacterized protein</fullName>
    </submittedName>
</protein>
<dbReference type="EMBL" id="CWJL01000007">
    <property type="protein sequence ID" value="CRY66583.1"/>
    <property type="molecule type" value="Genomic_DNA"/>
</dbReference>
<dbReference type="EMBL" id="CQAZ01000069">
    <property type="protein sequence ID" value="CNI57267.1"/>
    <property type="molecule type" value="Genomic_DNA"/>
</dbReference>